<comment type="cofactor">
    <cofactor evidence="1">
        <name>Mg(2+)</name>
        <dbReference type="ChEBI" id="CHEBI:18420"/>
    </cofactor>
</comment>
<protein>
    <recommendedName>
        <fullName evidence="3">FAD:protein FMN transferase</fullName>
        <ecNumber evidence="2">2.7.1.180</ecNumber>
    </recommendedName>
    <alternativeName>
        <fullName evidence="9">Flavin transferase</fullName>
    </alternativeName>
</protein>
<dbReference type="EMBL" id="SOCE01000001">
    <property type="protein sequence ID" value="TDU90793.1"/>
    <property type="molecule type" value="Genomic_DNA"/>
</dbReference>
<dbReference type="Pfam" id="PF02424">
    <property type="entry name" value="ApbE"/>
    <property type="match status" value="2"/>
</dbReference>
<evidence type="ECO:0000256" key="4">
    <source>
        <dbReference type="ARBA" id="ARBA00022630"/>
    </source>
</evidence>
<dbReference type="InterPro" id="IPR003374">
    <property type="entry name" value="ApbE-like_sf"/>
</dbReference>
<dbReference type="EC" id="2.7.1.180" evidence="2"/>
<keyword evidence="7" id="KW-0274">FAD</keyword>
<dbReference type="Proteomes" id="UP000295151">
    <property type="component" value="Unassembled WGS sequence"/>
</dbReference>
<reference evidence="11 12" key="1">
    <citation type="submission" date="2019-03" db="EMBL/GenBank/DDBJ databases">
        <title>Genomic Encyclopedia of Type Strains, Phase III (KMG-III): the genomes of soil and plant-associated and newly described type strains.</title>
        <authorList>
            <person name="Whitman W."/>
        </authorList>
    </citation>
    <scope>NUCLEOTIDE SEQUENCE [LARGE SCALE GENOMIC DNA]</scope>
    <source>
        <strain evidence="11 12">VKM Ac-2575</strain>
    </source>
</reference>
<gene>
    <name evidence="11" type="ORF">EV138_4389</name>
</gene>
<keyword evidence="5" id="KW-0808">Transferase</keyword>
<keyword evidence="6" id="KW-0479">Metal-binding</keyword>
<organism evidence="11 12">
    <name type="scientific">Kribbella voronezhensis</name>
    <dbReference type="NCBI Taxonomy" id="2512212"/>
    <lineage>
        <taxon>Bacteria</taxon>
        <taxon>Bacillati</taxon>
        <taxon>Actinomycetota</taxon>
        <taxon>Actinomycetes</taxon>
        <taxon>Propionibacteriales</taxon>
        <taxon>Kribbellaceae</taxon>
        <taxon>Kribbella</taxon>
    </lineage>
</organism>
<evidence type="ECO:0000256" key="7">
    <source>
        <dbReference type="ARBA" id="ARBA00022827"/>
    </source>
</evidence>
<keyword evidence="8" id="KW-0460">Magnesium</keyword>
<evidence type="ECO:0000313" key="11">
    <source>
        <dbReference type="EMBL" id="TDU90793.1"/>
    </source>
</evidence>
<comment type="catalytic activity">
    <reaction evidence="10">
        <text>L-threonyl-[protein] + FAD = FMN-L-threonyl-[protein] + AMP + H(+)</text>
        <dbReference type="Rhea" id="RHEA:36847"/>
        <dbReference type="Rhea" id="RHEA-COMP:11060"/>
        <dbReference type="Rhea" id="RHEA-COMP:11061"/>
        <dbReference type="ChEBI" id="CHEBI:15378"/>
        <dbReference type="ChEBI" id="CHEBI:30013"/>
        <dbReference type="ChEBI" id="CHEBI:57692"/>
        <dbReference type="ChEBI" id="CHEBI:74257"/>
        <dbReference type="ChEBI" id="CHEBI:456215"/>
        <dbReference type="EC" id="2.7.1.180"/>
    </reaction>
</comment>
<keyword evidence="11" id="KW-0449">Lipoprotein</keyword>
<evidence type="ECO:0000256" key="3">
    <source>
        <dbReference type="ARBA" id="ARBA00016337"/>
    </source>
</evidence>
<dbReference type="SUPFAM" id="SSF143631">
    <property type="entry name" value="ApbE-like"/>
    <property type="match status" value="1"/>
</dbReference>
<accession>A0A4V3FKM7</accession>
<dbReference type="GO" id="GO:0046872">
    <property type="term" value="F:metal ion binding"/>
    <property type="evidence" value="ECO:0007669"/>
    <property type="project" value="UniProtKB-KW"/>
</dbReference>
<evidence type="ECO:0000256" key="1">
    <source>
        <dbReference type="ARBA" id="ARBA00001946"/>
    </source>
</evidence>
<keyword evidence="12" id="KW-1185">Reference proteome</keyword>
<sequence length="263" mass="28278">MNAPIARYVEQVMGMPISLALRGKHTRDASARSTWEAVVDELREVDRVFSTYRADSFISRLGRDELSLPDCPPEVSEVLEIANQAVEISDGAFSVYLPDPAGGLVFDPSGVVKGWAVERAARRYLDGLEDTDYCLSAGGDMVARTLDPTTEPWCIGIEDPLDPNRLVATVPLRTGAVATAGTSHRGTHIIDPRTGRPAYGIASVTVVGDSLTWVDIEATAAFAQGAQALSWLRTRPRRTGLIVWADGQTTLFDTSHPVGQGAG</sequence>
<dbReference type="GO" id="GO:0016740">
    <property type="term" value="F:transferase activity"/>
    <property type="evidence" value="ECO:0007669"/>
    <property type="project" value="UniProtKB-KW"/>
</dbReference>
<keyword evidence="4" id="KW-0285">Flavoprotein</keyword>
<dbReference type="AlphaFoldDB" id="A0A4V3FKM7"/>
<comment type="caution">
    <text evidence="11">The sequence shown here is derived from an EMBL/GenBank/DDBJ whole genome shotgun (WGS) entry which is preliminary data.</text>
</comment>
<evidence type="ECO:0000256" key="2">
    <source>
        <dbReference type="ARBA" id="ARBA00011955"/>
    </source>
</evidence>
<dbReference type="PANTHER" id="PTHR30040">
    <property type="entry name" value="THIAMINE BIOSYNTHESIS LIPOPROTEIN APBE"/>
    <property type="match status" value="1"/>
</dbReference>
<evidence type="ECO:0000256" key="5">
    <source>
        <dbReference type="ARBA" id="ARBA00022679"/>
    </source>
</evidence>
<evidence type="ECO:0000256" key="6">
    <source>
        <dbReference type="ARBA" id="ARBA00022723"/>
    </source>
</evidence>
<dbReference type="PANTHER" id="PTHR30040:SF2">
    <property type="entry name" value="FAD:PROTEIN FMN TRANSFERASE"/>
    <property type="match status" value="1"/>
</dbReference>
<evidence type="ECO:0000256" key="10">
    <source>
        <dbReference type="ARBA" id="ARBA00048540"/>
    </source>
</evidence>
<evidence type="ECO:0000256" key="9">
    <source>
        <dbReference type="ARBA" id="ARBA00031306"/>
    </source>
</evidence>
<evidence type="ECO:0000313" key="12">
    <source>
        <dbReference type="Proteomes" id="UP000295151"/>
    </source>
</evidence>
<dbReference type="Gene3D" id="3.10.520.10">
    <property type="entry name" value="ApbE-like domains"/>
    <property type="match status" value="2"/>
</dbReference>
<dbReference type="InterPro" id="IPR024932">
    <property type="entry name" value="ApbE"/>
</dbReference>
<proteinExistence type="predicted"/>
<name>A0A4V3FKM7_9ACTN</name>
<dbReference type="RefSeq" id="WP_238158272.1">
    <property type="nucleotide sequence ID" value="NZ_SOCE01000001.1"/>
</dbReference>
<evidence type="ECO:0000256" key="8">
    <source>
        <dbReference type="ARBA" id="ARBA00022842"/>
    </source>
</evidence>